<dbReference type="Gene3D" id="3.40.50.1360">
    <property type="match status" value="1"/>
</dbReference>
<dbReference type="PANTHER" id="PTHR11934:SF0">
    <property type="entry name" value="RIBOSE-5-PHOSPHATE ISOMERASE"/>
    <property type="match status" value="1"/>
</dbReference>
<dbReference type="EC" id="5.3.1.6" evidence="4"/>
<comment type="similarity">
    <text evidence="3">Belongs to the ribose 5-phosphate isomerase family.</text>
</comment>
<proteinExistence type="inferred from homology"/>
<dbReference type="Pfam" id="PF06026">
    <property type="entry name" value="Rib_5-P_isom_A"/>
    <property type="match status" value="1"/>
</dbReference>
<dbReference type="GO" id="GO:0005737">
    <property type="term" value="C:cytoplasm"/>
    <property type="evidence" value="ECO:0007669"/>
    <property type="project" value="TreeGrafter"/>
</dbReference>
<sequence>MLLRGVQRPIHRIGLNWVGGSIRRMSNVEAAKKVAAFQAVDDHMPTNAKVVGIGSGSTVVYVVERIVEMHKKNPQQFASTVFVPTGFQSKNLITAGGLTLGSMEQFKAGDIDVAFDGADEVDESLNCIKGGGACLFQEKLVSVCARKFVLVADSRKKSNQLGVNWTQGIPIEVVPMAWAKVQGDLLAMGAKTALLREGGKAKAGPVVTDNNNFIIDADFGAVDGAKVEDLHNKIKALLGVVETGLFTNADVAYFGEADGTFSTRTK</sequence>
<dbReference type="GO" id="GO:0004751">
    <property type="term" value="F:ribose-5-phosphate isomerase activity"/>
    <property type="evidence" value="ECO:0007669"/>
    <property type="project" value="UniProtKB-EC"/>
</dbReference>
<evidence type="ECO:0000256" key="6">
    <source>
        <dbReference type="ARBA" id="ARBA00023235"/>
    </source>
</evidence>
<comment type="pathway">
    <text evidence="2">Carbohydrate degradation; pentose phosphate pathway; D-ribose 5-phosphate from D-ribulose 5-phosphate (non-oxidative stage): step 1/1.</text>
</comment>
<dbReference type="UniPathway" id="UPA00115">
    <property type="reaction ID" value="UER00412"/>
</dbReference>
<evidence type="ECO:0000256" key="5">
    <source>
        <dbReference type="ARBA" id="ARBA00019150"/>
    </source>
</evidence>
<evidence type="ECO:0000256" key="1">
    <source>
        <dbReference type="ARBA" id="ARBA00001713"/>
    </source>
</evidence>
<reference evidence="9" key="2">
    <citation type="submission" date="2014-06" db="EMBL/GenBank/DDBJ databases">
        <title>The complete genome of Blastobotrys (Arxula) adeninivorans LS3 - a yeast of biotechnological interest.</title>
        <authorList>
            <person name="Kunze G."/>
            <person name="Gaillardin C."/>
            <person name="Czernicka M."/>
            <person name="Durrens P."/>
            <person name="Martin T."/>
            <person name="Boer E."/>
            <person name="Gabaldon T."/>
            <person name="Cruz J."/>
            <person name="Talla E."/>
            <person name="Marck C."/>
            <person name="Goffeau A."/>
            <person name="Barbe V."/>
            <person name="Baret P."/>
            <person name="Baronian K."/>
            <person name="Beier S."/>
            <person name="Bleykasten C."/>
            <person name="Bode R."/>
            <person name="Casaregola S."/>
            <person name="Despons L."/>
            <person name="Fairhead C."/>
            <person name="Giersberg M."/>
            <person name="Gierski P."/>
            <person name="Hahnel U."/>
            <person name="Hartmann A."/>
            <person name="Jankowska D."/>
            <person name="Jubin C."/>
            <person name="Jung P."/>
            <person name="Lafontaine I."/>
            <person name="Leh-Louis V."/>
            <person name="Lemaire M."/>
            <person name="Marcet-Houben M."/>
            <person name="Mascher M."/>
            <person name="Morel G."/>
            <person name="Richard G.-F."/>
            <person name="Riechen J."/>
            <person name="Sacerdot C."/>
            <person name="Sarkar A."/>
            <person name="Savel G."/>
            <person name="Schacherer J."/>
            <person name="Sherman D."/>
            <person name="Straub M.-L."/>
            <person name="Stein N."/>
            <person name="Thierry A."/>
            <person name="Trautwein-Schult A."/>
            <person name="Westhof E."/>
            <person name="Worch S."/>
            <person name="Dujon B."/>
            <person name="Souciet J.-L."/>
            <person name="Wincker P."/>
            <person name="Scholz U."/>
            <person name="Neuveglise N."/>
        </authorList>
    </citation>
    <scope>NUCLEOTIDE SEQUENCE</scope>
    <source>
        <strain evidence="9">LS3</strain>
    </source>
</reference>
<dbReference type="GO" id="GO:0006014">
    <property type="term" value="P:D-ribose metabolic process"/>
    <property type="evidence" value="ECO:0007669"/>
    <property type="project" value="TreeGrafter"/>
</dbReference>
<dbReference type="Gene3D" id="3.30.70.260">
    <property type="match status" value="1"/>
</dbReference>
<dbReference type="AlphaFoldDB" id="A0A060T5I2"/>
<comment type="catalytic activity">
    <reaction evidence="1">
        <text>aldehydo-D-ribose 5-phosphate = D-ribulose 5-phosphate</text>
        <dbReference type="Rhea" id="RHEA:14657"/>
        <dbReference type="ChEBI" id="CHEBI:58121"/>
        <dbReference type="ChEBI" id="CHEBI:58273"/>
        <dbReference type="EC" id="5.3.1.6"/>
    </reaction>
</comment>
<evidence type="ECO:0000256" key="4">
    <source>
        <dbReference type="ARBA" id="ARBA00011959"/>
    </source>
</evidence>
<organism evidence="9">
    <name type="scientific">Blastobotrys adeninivorans</name>
    <name type="common">Yeast</name>
    <name type="synonym">Arxula adeninivorans</name>
    <dbReference type="NCBI Taxonomy" id="409370"/>
    <lineage>
        <taxon>Eukaryota</taxon>
        <taxon>Fungi</taxon>
        <taxon>Dikarya</taxon>
        <taxon>Ascomycota</taxon>
        <taxon>Saccharomycotina</taxon>
        <taxon>Dipodascomycetes</taxon>
        <taxon>Dipodascales</taxon>
        <taxon>Trichomonascaceae</taxon>
        <taxon>Blastobotrys</taxon>
    </lineage>
</organism>
<dbReference type="FunFam" id="3.30.70.260:FF:000053">
    <property type="entry name" value="Ribose-5-phosphate isomerase, putative"/>
    <property type="match status" value="1"/>
</dbReference>
<evidence type="ECO:0000256" key="3">
    <source>
        <dbReference type="ARBA" id="ARBA00008088"/>
    </source>
</evidence>
<dbReference type="EMBL" id="HG937693">
    <property type="protein sequence ID" value="CDP34446.1"/>
    <property type="molecule type" value="Genomic_DNA"/>
</dbReference>
<evidence type="ECO:0000313" key="9">
    <source>
        <dbReference type="EMBL" id="CDP34446.1"/>
    </source>
</evidence>
<gene>
    <name evidence="9" type="ORF">GNLVRS02_ARAD1C12474g</name>
</gene>
<evidence type="ECO:0000256" key="2">
    <source>
        <dbReference type="ARBA" id="ARBA00004988"/>
    </source>
</evidence>
<dbReference type="GO" id="GO:0009052">
    <property type="term" value="P:pentose-phosphate shunt, non-oxidative branch"/>
    <property type="evidence" value="ECO:0007669"/>
    <property type="project" value="InterPro"/>
</dbReference>
<dbReference type="InterPro" id="IPR037171">
    <property type="entry name" value="NagB/RpiA_transferase-like"/>
</dbReference>
<dbReference type="SUPFAM" id="SSF100950">
    <property type="entry name" value="NagB/RpiA/CoA transferase-like"/>
    <property type="match status" value="1"/>
</dbReference>
<dbReference type="InterPro" id="IPR004788">
    <property type="entry name" value="Ribose5P_isomerase_type_A"/>
</dbReference>
<dbReference type="NCBIfam" id="TIGR00021">
    <property type="entry name" value="rpiA"/>
    <property type="match status" value="1"/>
</dbReference>
<reference evidence="9" key="1">
    <citation type="submission" date="2014-02" db="EMBL/GenBank/DDBJ databases">
        <authorList>
            <person name="Genoscope - CEA"/>
        </authorList>
    </citation>
    <scope>NUCLEOTIDE SEQUENCE</scope>
    <source>
        <strain evidence="9">LS3</strain>
    </source>
</reference>
<protein>
    <recommendedName>
        <fullName evidence="5">Ribose-5-phosphate isomerase</fullName>
        <ecNumber evidence="4">5.3.1.6</ecNumber>
    </recommendedName>
    <alternativeName>
        <fullName evidence="8">D-ribose-5-phosphate ketol-isomerase</fullName>
    </alternativeName>
    <alternativeName>
        <fullName evidence="7">Phosphoriboisomerase</fullName>
    </alternativeName>
</protein>
<evidence type="ECO:0000256" key="8">
    <source>
        <dbReference type="ARBA" id="ARBA00032273"/>
    </source>
</evidence>
<evidence type="ECO:0000256" key="7">
    <source>
        <dbReference type="ARBA" id="ARBA00029734"/>
    </source>
</evidence>
<dbReference type="FunFam" id="3.40.50.1360:FF:000014">
    <property type="entry name" value="Ribose 5-phosphate isomerase"/>
    <property type="match status" value="1"/>
</dbReference>
<dbReference type="PhylomeDB" id="A0A060T5I2"/>
<accession>A0A060T5I2</accession>
<dbReference type="PANTHER" id="PTHR11934">
    <property type="entry name" value="RIBOSE-5-PHOSPHATE ISOMERASE"/>
    <property type="match status" value="1"/>
</dbReference>
<name>A0A060T5I2_BLAAD</name>
<dbReference type="CDD" id="cd01398">
    <property type="entry name" value="RPI_A"/>
    <property type="match status" value="1"/>
</dbReference>
<keyword evidence="6" id="KW-0413">Isomerase</keyword>
<dbReference type="SUPFAM" id="SSF75445">
    <property type="entry name" value="D-ribose-5-phosphate isomerase (RpiA), lid domain"/>
    <property type="match status" value="1"/>
</dbReference>